<dbReference type="Pfam" id="PF19516">
    <property type="entry name" value="DUF6049"/>
    <property type="match status" value="1"/>
</dbReference>
<proteinExistence type="predicted"/>
<keyword evidence="4" id="KW-1185">Reference proteome</keyword>
<feature type="region of interest" description="Disordered" evidence="1">
    <location>
        <begin position="1"/>
        <end position="23"/>
    </location>
</feature>
<name>A0A4Q7KPK1_9PSEU</name>
<dbReference type="InterPro" id="IPR046112">
    <property type="entry name" value="DUF6049"/>
</dbReference>
<dbReference type="Proteomes" id="UP000294257">
    <property type="component" value="Unassembled WGS sequence"/>
</dbReference>
<organism evidence="3 4">
    <name type="scientific">Herbihabitans rhizosphaerae</name>
    <dbReference type="NCBI Taxonomy" id="1872711"/>
    <lineage>
        <taxon>Bacteria</taxon>
        <taxon>Bacillati</taxon>
        <taxon>Actinomycetota</taxon>
        <taxon>Actinomycetes</taxon>
        <taxon>Pseudonocardiales</taxon>
        <taxon>Pseudonocardiaceae</taxon>
        <taxon>Herbihabitans</taxon>
    </lineage>
</organism>
<evidence type="ECO:0000313" key="3">
    <source>
        <dbReference type="EMBL" id="RZS37621.1"/>
    </source>
</evidence>
<keyword evidence="2" id="KW-0812">Transmembrane</keyword>
<protein>
    <recommendedName>
        <fullName evidence="5">Glycoprotein</fullName>
    </recommendedName>
</protein>
<evidence type="ECO:0000256" key="2">
    <source>
        <dbReference type="SAM" id="Phobius"/>
    </source>
</evidence>
<evidence type="ECO:0008006" key="5">
    <source>
        <dbReference type="Google" id="ProtNLM"/>
    </source>
</evidence>
<keyword evidence="2" id="KW-1133">Transmembrane helix</keyword>
<reference evidence="3 4" key="1">
    <citation type="submission" date="2019-02" db="EMBL/GenBank/DDBJ databases">
        <title>Genomic Encyclopedia of Type Strains, Phase IV (KMG-IV): sequencing the most valuable type-strain genomes for metagenomic binning, comparative biology and taxonomic classification.</title>
        <authorList>
            <person name="Goeker M."/>
        </authorList>
    </citation>
    <scope>NUCLEOTIDE SEQUENCE [LARGE SCALE GENOMIC DNA]</scope>
    <source>
        <strain evidence="3 4">DSM 101727</strain>
    </source>
</reference>
<evidence type="ECO:0000256" key="1">
    <source>
        <dbReference type="SAM" id="MobiDB-lite"/>
    </source>
</evidence>
<dbReference type="AlphaFoldDB" id="A0A4Q7KPK1"/>
<keyword evidence="2" id="KW-0472">Membrane</keyword>
<evidence type="ECO:0000313" key="4">
    <source>
        <dbReference type="Proteomes" id="UP000294257"/>
    </source>
</evidence>
<gene>
    <name evidence="3" type="ORF">EV193_105179</name>
</gene>
<sequence length="710" mass="74480">MAAAAQPSGGTTTPRSVQDAPSRLSITVEQLTPRVVTTDTPSITVVAKLTNNSERAIDDLDVRLERGAPLTSESKLRDALTQTKPDQTERSRFLEAGSLRPGASTTVTLAVSVNGADNTLKINRPGVYQLWVNVNGQPAGTKDAANLGYANLLLPVISAPVNGSAPSPPAPKPRVPAGVTMMWPLVDERPRIVQTVGDREVLADEGLTASLAPGGRLFSLVNAADLAIAKNPALGQSLCFAVDPDLLATVAAMAKGYLVRVGDGPPAPGIGVAPATQWLDRVRRLTNGKCVLALPYADVDLDALSRAGAGHLQTQAMSAGTDRVREVLAPVQPQPGLLWPVGGTLEQRTVSDLSHHGPVSVVVDPAKLRRDTGRTPYLLRSGLPAGSRALAYDQLTSSLLAGDNGTAQGLAASQNGLAAVLFRAAWGGADSMLITPPRRWTATSADLEALLDGVSLLADQQYVAPKPVQRLMTDPTAGTAEGMEYGAQDSTSEVAGSITAEVMRVNAVQRDLLGAMAKDAALQVEPHTLVTPLQFGLLRATSSAWRADPAGGHRAAEAVDGQVRELLGRVQVEVPGRPASLASRESRFSVTVRNSLPVLVQVRIVVARTAGLSTKQPPDITVAAGHARTEWVDAEVLRSGRFAVTVSITTPGHTPFSQPKKLDLSSTEYGTITLAVTWTAGGLLVLLSGLRIFRRVRANRAAKADTPSID</sequence>
<dbReference type="EMBL" id="SGWQ01000005">
    <property type="protein sequence ID" value="RZS37621.1"/>
    <property type="molecule type" value="Genomic_DNA"/>
</dbReference>
<comment type="caution">
    <text evidence="3">The sequence shown here is derived from an EMBL/GenBank/DDBJ whole genome shotgun (WGS) entry which is preliminary data.</text>
</comment>
<feature type="transmembrane region" description="Helical" evidence="2">
    <location>
        <begin position="669"/>
        <end position="693"/>
    </location>
</feature>
<accession>A0A4Q7KPK1</accession>